<dbReference type="Gene3D" id="1.20.1720.10">
    <property type="entry name" value="Multidrug resistance protein D"/>
    <property type="match status" value="1"/>
</dbReference>
<feature type="transmembrane region" description="Helical" evidence="7">
    <location>
        <begin position="406"/>
        <end position="425"/>
    </location>
</feature>
<dbReference type="EMBL" id="JAMTCO010000006">
    <property type="protein sequence ID" value="MCP2270172.1"/>
    <property type="molecule type" value="Genomic_DNA"/>
</dbReference>
<keyword evidence="5 7" id="KW-1133">Transmembrane helix</keyword>
<feature type="transmembrane region" description="Helical" evidence="7">
    <location>
        <begin position="474"/>
        <end position="497"/>
    </location>
</feature>
<dbReference type="InterPro" id="IPR020846">
    <property type="entry name" value="MFS_dom"/>
</dbReference>
<feature type="transmembrane region" description="Helical" evidence="7">
    <location>
        <begin position="231"/>
        <end position="248"/>
    </location>
</feature>
<dbReference type="Pfam" id="PF07690">
    <property type="entry name" value="MFS_1"/>
    <property type="match status" value="1"/>
</dbReference>
<accession>A0ABT1IC14</accession>
<dbReference type="PROSITE" id="PS50850">
    <property type="entry name" value="MFS"/>
    <property type="match status" value="1"/>
</dbReference>
<gene>
    <name evidence="9" type="ORF">LV75_002673</name>
</gene>
<dbReference type="InterPro" id="IPR036259">
    <property type="entry name" value="MFS_trans_sf"/>
</dbReference>
<proteinExistence type="predicted"/>
<feature type="transmembrane region" description="Helical" evidence="7">
    <location>
        <begin position="333"/>
        <end position="353"/>
    </location>
</feature>
<feature type="transmembrane region" description="Helical" evidence="7">
    <location>
        <begin position="82"/>
        <end position="101"/>
    </location>
</feature>
<feature type="transmembrane region" description="Helical" evidence="7">
    <location>
        <begin position="359"/>
        <end position="385"/>
    </location>
</feature>
<keyword evidence="3" id="KW-1003">Cell membrane</keyword>
<evidence type="ECO:0000256" key="7">
    <source>
        <dbReference type="SAM" id="Phobius"/>
    </source>
</evidence>
<sequence>MNSSAPVRAGTRQWLGLAVLALPTLLVAMDVSVLHLAVPEISSGLGASAQETLWIVDIYGFMIAGFLVTMGTLGDRVGRRKVLLIGGAAFAVASVLAAYASDPVLLIAARALLGVAGATLMPSTLSLIVNMFTDDRQRGLAIAVWVTMFSVGTALGPVIGGLILQWFWWGAVFLIAVPVMVLLLILGPVLLPEYRDPDGGKLDPVSVVLSLVAILPIIFGLKELATEGSPALAAAGIVVGAAFGYVFVRRQRASEHPLLDLRLFTRRAFAVAASALLLTMFVAGGTYLFITQFLQLVAGRSPLTAGLWLLPAAFALIITSMSSPGLAARFGPAPVVAAGLAISGVGHLLLLLVTPGEDVTLLVTAFAVLYAGGGPVVALGTDLIVGSAPPQMAGSASAVSETSTELGMALGVAILGSLGTAIYRAQVTVAPGTPAPTATAIQDSLANGVAATNSLPADTADTLLSSAREAFTSGLAGIALTSAILSFALAGLVLWGIRTGAEESAESDAVPVS</sequence>
<feature type="transmembrane region" description="Helical" evidence="7">
    <location>
        <begin position="302"/>
        <end position="321"/>
    </location>
</feature>
<feature type="transmembrane region" description="Helical" evidence="7">
    <location>
        <begin position="52"/>
        <end position="70"/>
    </location>
</feature>
<feature type="transmembrane region" description="Helical" evidence="7">
    <location>
        <begin position="166"/>
        <end position="190"/>
    </location>
</feature>
<dbReference type="CDD" id="cd17321">
    <property type="entry name" value="MFS_MMR_MDR_like"/>
    <property type="match status" value="1"/>
</dbReference>
<dbReference type="PRINTS" id="PR01036">
    <property type="entry name" value="TCRTETB"/>
</dbReference>
<dbReference type="SUPFAM" id="SSF103473">
    <property type="entry name" value="MFS general substrate transporter"/>
    <property type="match status" value="1"/>
</dbReference>
<feature type="domain" description="Major facilitator superfamily (MFS) profile" evidence="8">
    <location>
        <begin position="16"/>
        <end position="494"/>
    </location>
</feature>
<keyword evidence="10" id="KW-1185">Reference proteome</keyword>
<evidence type="ECO:0000313" key="10">
    <source>
        <dbReference type="Proteomes" id="UP001205185"/>
    </source>
</evidence>
<evidence type="ECO:0000256" key="6">
    <source>
        <dbReference type="ARBA" id="ARBA00023136"/>
    </source>
</evidence>
<keyword evidence="6 7" id="KW-0472">Membrane</keyword>
<feature type="transmembrane region" description="Helical" evidence="7">
    <location>
        <begin position="107"/>
        <end position="128"/>
    </location>
</feature>
<keyword evidence="4 7" id="KW-0812">Transmembrane</keyword>
<evidence type="ECO:0000256" key="2">
    <source>
        <dbReference type="ARBA" id="ARBA00022448"/>
    </source>
</evidence>
<evidence type="ECO:0000313" key="9">
    <source>
        <dbReference type="EMBL" id="MCP2270172.1"/>
    </source>
</evidence>
<dbReference type="PANTHER" id="PTHR42718">
    <property type="entry name" value="MAJOR FACILITATOR SUPERFAMILY MULTIDRUG TRANSPORTER MFSC"/>
    <property type="match status" value="1"/>
</dbReference>
<reference evidence="9 10" key="1">
    <citation type="submission" date="2022-06" db="EMBL/GenBank/DDBJ databases">
        <title>Genomic Encyclopedia of Archaeal and Bacterial Type Strains, Phase II (KMG-II): from individual species to whole genera.</title>
        <authorList>
            <person name="Goeker M."/>
        </authorList>
    </citation>
    <scope>NUCLEOTIDE SEQUENCE [LARGE SCALE GENOMIC DNA]</scope>
    <source>
        <strain evidence="9 10">DSM 44255</strain>
    </source>
</reference>
<evidence type="ECO:0000256" key="5">
    <source>
        <dbReference type="ARBA" id="ARBA00022989"/>
    </source>
</evidence>
<evidence type="ECO:0000256" key="3">
    <source>
        <dbReference type="ARBA" id="ARBA00022475"/>
    </source>
</evidence>
<feature type="transmembrane region" description="Helical" evidence="7">
    <location>
        <begin position="202"/>
        <end position="219"/>
    </location>
</feature>
<feature type="transmembrane region" description="Helical" evidence="7">
    <location>
        <begin position="269"/>
        <end position="290"/>
    </location>
</feature>
<organism evidence="9 10">
    <name type="scientific">Actinokineospora diospyrosa</name>
    <dbReference type="NCBI Taxonomy" id="103728"/>
    <lineage>
        <taxon>Bacteria</taxon>
        <taxon>Bacillati</taxon>
        <taxon>Actinomycetota</taxon>
        <taxon>Actinomycetes</taxon>
        <taxon>Pseudonocardiales</taxon>
        <taxon>Pseudonocardiaceae</taxon>
        <taxon>Actinokineospora</taxon>
    </lineage>
</organism>
<evidence type="ECO:0000259" key="8">
    <source>
        <dbReference type="PROSITE" id="PS50850"/>
    </source>
</evidence>
<evidence type="ECO:0000256" key="4">
    <source>
        <dbReference type="ARBA" id="ARBA00022692"/>
    </source>
</evidence>
<dbReference type="Proteomes" id="UP001205185">
    <property type="component" value="Unassembled WGS sequence"/>
</dbReference>
<comment type="subcellular location">
    <subcellularLocation>
        <location evidence="1">Cell membrane</location>
        <topology evidence="1">Multi-pass membrane protein</topology>
    </subcellularLocation>
</comment>
<dbReference type="Gene3D" id="1.20.1250.20">
    <property type="entry name" value="MFS general substrate transporter like domains"/>
    <property type="match status" value="1"/>
</dbReference>
<dbReference type="PANTHER" id="PTHR42718:SF47">
    <property type="entry name" value="METHYL VIOLOGEN RESISTANCE PROTEIN SMVA"/>
    <property type="match status" value="1"/>
</dbReference>
<evidence type="ECO:0000256" key="1">
    <source>
        <dbReference type="ARBA" id="ARBA00004651"/>
    </source>
</evidence>
<keyword evidence="2" id="KW-0813">Transport</keyword>
<name>A0ABT1IC14_9PSEU</name>
<dbReference type="InterPro" id="IPR011701">
    <property type="entry name" value="MFS"/>
</dbReference>
<dbReference type="RefSeq" id="WP_253887157.1">
    <property type="nucleotide sequence ID" value="NZ_BAAAVB010000013.1"/>
</dbReference>
<protein>
    <submittedName>
        <fullName evidence="9">MFS transporter, DHA2 family, multidrug resistance protein</fullName>
    </submittedName>
</protein>
<feature type="transmembrane region" description="Helical" evidence="7">
    <location>
        <begin position="140"/>
        <end position="160"/>
    </location>
</feature>
<comment type="caution">
    <text evidence="9">The sequence shown here is derived from an EMBL/GenBank/DDBJ whole genome shotgun (WGS) entry which is preliminary data.</text>
</comment>